<dbReference type="EMBL" id="AYSV01000143">
    <property type="protein sequence ID" value="ETD66440.1"/>
    <property type="molecule type" value="Genomic_DNA"/>
</dbReference>
<dbReference type="Proteomes" id="UP000018766">
    <property type="component" value="Unassembled WGS sequence"/>
</dbReference>
<accession>V8FQK4</accession>
<keyword evidence="2" id="KW-1185">Reference proteome</keyword>
<dbReference type="Pfam" id="PF13665">
    <property type="entry name" value="Tox-PAAR-like"/>
    <property type="match status" value="1"/>
</dbReference>
<reference evidence="1 2" key="1">
    <citation type="submission" date="2013-11" db="EMBL/GenBank/DDBJ databases">
        <title>Genomic analysis of Pelistega sp. HM-7.</title>
        <authorList>
            <person name="Kumbhare S.V."/>
            <person name="Shetty S.A."/>
            <person name="Sharma O."/>
            <person name="Dhotre D.P."/>
        </authorList>
    </citation>
    <scope>NUCLEOTIDE SEQUENCE [LARGE SCALE GENOMIC DNA]</scope>
    <source>
        <strain evidence="1 2">HM-7</strain>
    </source>
</reference>
<gene>
    <name evidence="1" type="ORF">V757_12645</name>
</gene>
<dbReference type="RefSeq" id="WP_023953461.1">
    <property type="nucleotide sequence ID" value="NZ_AYSV01000143.1"/>
</dbReference>
<dbReference type="OrthoDB" id="5513456at2"/>
<dbReference type="PATRIC" id="fig|1414851.3.peg.2626"/>
<sequence>MFATNQMIGMDFAFPDVCKSPALVPIPLPDMAFPMAAIPVAIKILFNNAFAHNMMTTIPLTLGDLPGVALGVISQTVASQSRRLVLNSYTTLLFGTPANRMCAGGPQNMINTFGFTIIPSCPHISILAA</sequence>
<comment type="caution">
    <text evidence="1">The sequence shown here is derived from an EMBL/GenBank/DDBJ whole genome shotgun (WGS) entry which is preliminary data.</text>
</comment>
<proteinExistence type="predicted"/>
<evidence type="ECO:0000313" key="2">
    <source>
        <dbReference type="Proteomes" id="UP000018766"/>
    </source>
</evidence>
<dbReference type="AlphaFoldDB" id="V8FQK4"/>
<evidence type="ECO:0000313" key="1">
    <source>
        <dbReference type="EMBL" id="ETD66440.1"/>
    </source>
</evidence>
<organism evidence="1 2">
    <name type="scientific">Pelistega indica</name>
    <dbReference type="NCBI Taxonomy" id="1414851"/>
    <lineage>
        <taxon>Bacteria</taxon>
        <taxon>Pseudomonadati</taxon>
        <taxon>Pseudomonadota</taxon>
        <taxon>Betaproteobacteria</taxon>
        <taxon>Burkholderiales</taxon>
        <taxon>Alcaligenaceae</taxon>
        <taxon>Pelistega</taxon>
    </lineage>
</organism>
<protein>
    <submittedName>
        <fullName evidence="1">Type VI secretion protein</fullName>
    </submittedName>
</protein>
<name>V8FQK4_9BURK</name>